<dbReference type="EMBL" id="JAVLSF010000021">
    <property type="protein sequence ID" value="MDR9776226.1"/>
    <property type="molecule type" value="Genomic_DNA"/>
</dbReference>
<keyword evidence="2" id="KW-0012">Acyltransferase</keyword>
<reference evidence="4" key="1">
    <citation type="submission" date="2023-04" db="EMBL/GenBank/DDBJ databases">
        <title>Genomic characterization of faba bean (Vicia faba) microsymbionts in Mexican soils.</title>
        <authorList>
            <person name="Rivera Orduna F.N."/>
            <person name="Guevara-Luna J."/>
            <person name="Yan J."/>
            <person name="Arroyo-Herrera I."/>
            <person name="Li Y."/>
            <person name="Vasquez-Murrieta M.S."/>
            <person name="Wang E.T."/>
        </authorList>
    </citation>
    <scope>NUCLEOTIDE SEQUENCE</scope>
    <source>
        <strain evidence="4">CH26</strain>
    </source>
</reference>
<protein>
    <submittedName>
        <fullName evidence="4">GNAT family N-acetyltransferase</fullName>
    </submittedName>
</protein>
<dbReference type="InterPro" id="IPR045039">
    <property type="entry name" value="NSI-like"/>
</dbReference>
<dbReference type="CDD" id="cd04301">
    <property type="entry name" value="NAT_SF"/>
    <property type="match status" value="1"/>
</dbReference>
<dbReference type="GO" id="GO:0005737">
    <property type="term" value="C:cytoplasm"/>
    <property type="evidence" value="ECO:0007669"/>
    <property type="project" value="TreeGrafter"/>
</dbReference>
<dbReference type="PANTHER" id="PTHR43626:SF4">
    <property type="entry name" value="GCN5-RELATED N-ACETYLTRANSFERASE 2, CHLOROPLASTIC"/>
    <property type="match status" value="1"/>
</dbReference>
<dbReference type="PROSITE" id="PS51186">
    <property type="entry name" value="GNAT"/>
    <property type="match status" value="1"/>
</dbReference>
<proteinExistence type="predicted"/>
<evidence type="ECO:0000313" key="4">
    <source>
        <dbReference type="EMBL" id="MDR9776226.1"/>
    </source>
</evidence>
<dbReference type="RefSeq" id="WP_310857198.1">
    <property type="nucleotide sequence ID" value="NZ_JAVLSD010000021.1"/>
</dbReference>
<dbReference type="Pfam" id="PF00583">
    <property type="entry name" value="Acetyltransf_1"/>
    <property type="match status" value="1"/>
</dbReference>
<organism evidence="4 5">
    <name type="scientific">Rhizobium hidalgonense</name>
    <dbReference type="NCBI Taxonomy" id="1538159"/>
    <lineage>
        <taxon>Bacteria</taxon>
        <taxon>Pseudomonadati</taxon>
        <taxon>Pseudomonadota</taxon>
        <taxon>Alphaproteobacteria</taxon>
        <taxon>Hyphomicrobiales</taxon>
        <taxon>Rhizobiaceae</taxon>
        <taxon>Rhizobium/Agrobacterium group</taxon>
        <taxon>Rhizobium</taxon>
    </lineage>
</organism>
<dbReference type="Proteomes" id="UP001268610">
    <property type="component" value="Unassembled WGS sequence"/>
</dbReference>
<dbReference type="InterPro" id="IPR000182">
    <property type="entry name" value="GNAT_dom"/>
</dbReference>
<sequence length="157" mass="17458">MGIEFLQVKKVEEWRAYHAIRRHVLFDLRGLDGYDDTHPDEHAPGHMPLLLRKDGVALGTVRLDLSEGRTGIVRLVAIMPEYQRQGLGRILMSEVERLSASRGLSRLEVYAAPDAVPFYEKLGWVMVDPGKISPLMAKEIESSDHGSGSGDGPRSPL</sequence>
<evidence type="ECO:0000256" key="1">
    <source>
        <dbReference type="ARBA" id="ARBA00022679"/>
    </source>
</evidence>
<name>A0AAJ2GWG7_9HYPH</name>
<dbReference type="AlphaFoldDB" id="A0AAJ2GWG7"/>
<dbReference type="GO" id="GO:0008080">
    <property type="term" value="F:N-acetyltransferase activity"/>
    <property type="evidence" value="ECO:0007669"/>
    <property type="project" value="InterPro"/>
</dbReference>
<dbReference type="InterPro" id="IPR016181">
    <property type="entry name" value="Acyl_CoA_acyltransferase"/>
</dbReference>
<dbReference type="Gene3D" id="3.40.630.30">
    <property type="match status" value="1"/>
</dbReference>
<evidence type="ECO:0000313" key="5">
    <source>
        <dbReference type="Proteomes" id="UP001268610"/>
    </source>
</evidence>
<comment type="caution">
    <text evidence="4">The sequence shown here is derived from an EMBL/GenBank/DDBJ whole genome shotgun (WGS) entry which is preliminary data.</text>
</comment>
<evidence type="ECO:0000256" key="2">
    <source>
        <dbReference type="ARBA" id="ARBA00023315"/>
    </source>
</evidence>
<gene>
    <name evidence="4" type="ORF">RJJ65_26935</name>
</gene>
<keyword evidence="1" id="KW-0808">Transferase</keyword>
<dbReference type="PANTHER" id="PTHR43626">
    <property type="entry name" value="ACYL-COA N-ACYLTRANSFERASE"/>
    <property type="match status" value="1"/>
</dbReference>
<accession>A0AAJ2GWG7</accession>
<dbReference type="SUPFAM" id="SSF55729">
    <property type="entry name" value="Acyl-CoA N-acyltransferases (Nat)"/>
    <property type="match status" value="1"/>
</dbReference>
<evidence type="ECO:0000259" key="3">
    <source>
        <dbReference type="PROSITE" id="PS51186"/>
    </source>
</evidence>
<feature type="domain" description="N-acetyltransferase" evidence="3">
    <location>
        <begin position="3"/>
        <end position="141"/>
    </location>
</feature>